<dbReference type="SUPFAM" id="SSF46785">
    <property type="entry name" value="Winged helix' DNA-binding domain"/>
    <property type="match status" value="1"/>
</dbReference>
<dbReference type="AlphaFoldDB" id="A0AAV5WB38"/>
<feature type="compositionally biased region" description="Low complexity" evidence="7">
    <location>
        <begin position="1"/>
        <end position="22"/>
    </location>
</feature>
<feature type="DNA-binding region" description="Fork-head" evidence="6">
    <location>
        <begin position="40"/>
        <end position="107"/>
    </location>
</feature>
<dbReference type="EMBL" id="BTSY01000005">
    <property type="protein sequence ID" value="GMT29209.1"/>
    <property type="molecule type" value="Genomic_DNA"/>
</dbReference>
<keyword evidence="4" id="KW-0804">Transcription</keyword>
<dbReference type="CDD" id="cd00059">
    <property type="entry name" value="FH_FOX"/>
    <property type="match status" value="1"/>
</dbReference>
<dbReference type="Pfam" id="PF00250">
    <property type="entry name" value="Forkhead"/>
    <property type="match status" value="1"/>
</dbReference>
<dbReference type="InterPro" id="IPR001766">
    <property type="entry name" value="Fork_head_dom"/>
</dbReference>
<dbReference type="InterPro" id="IPR047119">
    <property type="entry name" value="FOXN2/3-like"/>
</dbReference>
<feature type="compositionally biased region" description="Polar residues" evidence="7">
    <location>
        <begin position="23"/>
        <end position="33"/>
    </location>
</feature>
<evidence type="ECO:0000256" key="2">
    <source>
        <dbReference type="ARBA" id="ARBA00023015"/>
    </source>
</evidence>
<gene>
    <name evidence="9" type="ORF">PFISCL1PPCAC_20506</name>
</gene>
<protein>
    <recommendedName>
        <fullName evidence="8">Fork-head domain-containing protein</fullName>
    </recommendedName>
</protein>
<evidence type="ECO:0000256" key="3">
    <source>
        <dbReference type="ARBA" id="ARBA00023125"/>
    </source>
</evidence>
<evidence type="ECO:0000256" key="7">
    <source>
        <dbReference type="SAM" id="MobiDB-lite"/>
    </source>
</evidence>
<dbReference type="PROSITE" id="PS50039">
    <property type="entry name" value="FORK_HEAD_3"/>
    <property type="match status" value="1"/>
</dbReference>
<feature type="domain" description="Fork-head" evidence="8">
    <location>
        <begin position="40"/>
        <end position="107"/>
    </location>
</feature>
<keyword evidence="10" id="KW-1185">Reference proteome</keyword>
<evidence type="ECO:0000313" key="10">
    <source>
        <dbReference type="Proteomes" id="UP001432322"/>
    </source>
</evidence>
<feature type="region of interest" description="Disordered" evidence="7">
    <location>
        <begin position="1"/>
        <end position="34"/>
    </location>
</feature>
<dbReference type="InterPro" id="IPR030456">
    <property type="entry name" value="TF_fork_head_CS_2"/>
</dbReference>
<dbReference type="SMART" id="SM00339">
    <property type="entry name" value="FH"/>
    <property type="match status" value="1"/>
</dbReference>
<evidence type="ECO:0000256" key="6">
    <source>
        <dbReference type="PROSITE-ProRule" id="PRU00089"/>
    </source>
</evidence>
<dbReference type="PANTHER" id="PTHR13962:SF17">
    <property type="entry name" value="FORKHEAD BOX PROTEIN N4"/>
    <property type="match status" value="1"/>
</dbReference>
<evidence type="ECO:0000313" key="9">
    <source>
        <dbReference type="EMBL" id="GMT29209.1"/>
    </source>
</evidence>
<dbReference type="Proteomes" id="UP001432322">
    <property type="component" value="Unassembled WGS sequence"/>
</dbReference>
<dbReference type="PROSITE" id="PS00658">
    <property type="entry name" value="FORK_HEAD_2"/>
    <property type="match status" value="1"/>
</dbReference>
<proteinExistence type="predicted"/>
<dbReference type="GO" id="GO:0005634">
    <property type="term" value="C:nucleus"/>
    <property type="evidence" value="ECO:0007669"/>
    <property type="project" value="UniProtKB-SubCell"/>
</dbReference>
<dbReference type="GO" id="GO:0003700">
    <property type="term" value="F:DNA-binding transcription factor activity"/>
    <property type="evidence" value="ECO:0007669"/>
    <property type="project" value="InterPro"/>
</dbReference>
<keyword evidence="3 6" id="KW-0238">DNA-binding</keyword>
<organism evidence="9 10">
    <name type="scientific">Pristionchus fissidentatus</name>
    <dbReference type="NCBI Taxonomy" id="1538716"/>
    <lineage>
        <taxon>Eukaryota</taxon>
        <taxon>Metazoa</taxon>
        <taxon>Ecdysozoa</taxon>
        <taxon>Nematoda</taxon>
        <taxon>Chromadorea</taxon>
        <taxon>Rhabditida</taxon>
        <taxon>Rhabditina</taxon>
        <taxon>Diplogasteromorpha</taxon>
        <taxon>Diplogasteroidea</taxon>
        <taxon>Neodiplogasteridae</taxon>
        <taxon>Pristionchus</taxon>
    </lineage>
</organism>
<dbReference type="InterPro" id="IPR036390">
    <property type="entry name" value="WH_DNA-bd_sf"/>
</dbReference>
<reference evidence="9" key="1">
    <citation type="submission" date="2023-10" db="EMBL/GenBank/DDBJ databases">
        <title>Genome assembly of Pristionchus species.</title>
        <authorList>
            <person name="Yoshida K."/>
            <person name="Sommer R.J."/>
        </authorList>
    </citation>
    <scope>NUCLEOTIDE SEQUENCE</scope>
    <source>
        <strain evidence="9">RS5133</strain>
    </source>
</reference>
<dbReference type="Gene3D" id="1.10.10.10">
    <property type="entry name" value="Winged helix-like DNA-binding domain superfamily/Winged helix DNA-binding domain"/>
    <property type="match status" value="1"/>
</dbReference>
<feature type="non-terminal residue" evidence="9">
    <location>
        <position position="107"/>
    </location>
</feature>
<dbReference type="GO" id="GO:0000987">
    <property type="term" value="F:cis-regulatory region sequence-specific DNA binding"/>
    <property type="evidence" value="ECO:0007669"/>
    <property type="project" value="TreeGrafter"/>
</dbReference>
<evidence type="ECO:0000259" key="8">
    <source>
        <dbReference type="PROSITE" id="PS50039"/>
    </source>
</evidence>
<dbReference type="PANTHER" id="PTHR13962">
    <property type="entry name" value="FORKHEAD BOX PROTEIN N3-LIKE PROTEIN-RELATED"/>
    <property type="match status" value="1"/>
</dbReference>
<evidence type="ECO:0000256" key="5">
    <source>
        <dbReference type="ARBA" id="ARBA00023242"/>
    </source>
</evidence>
<evidence type="ECO:0000256" key="1">
    <source>
        <dbReference type="ARBA" id="ARBA00004123"/>
    </source>
</evidence>
<evidence type="ECO:0000256" key="4">
    <source>
        <dbReference type="ARBA" id="ARBA00023163"/>
    </source>
</evidence>
<dbReference type="InterPro" id="IPR036388">
    <property type="entry name" value="WH-like_DNA-bd_sf"/>
</dbReference>
<keyword evidence="5 6" id="KW-0539">Nucleus</keyword>
<accession>A0AAV5WB38</accession>
<dbReference type="PRINTS" id="PR00053">
    <property type="entry name" value="FORKHEAD"/>
</dbReference>
<sequence length="107" mass="12063">GEENSQPSKLSLASPLPSKSLSTEPKSCDSSLDSVRPLYWSYPAMTALALIRSPTGRLTVEQIYNFISDHFPYYKTARGFWKSSVRHNLSRPSPTPGFTRVLEENKR</sequence>
<comment type="caution">
    <text evidence="9">The sequence shown here is derived from an EMBL/GenBank/DDBJ whole genome shotgun (WGS) entry which is preliminary data.</text>
</comment>
<name>A0AAV5WB38_9BILA</name>
<feature type="non-terminal residue" evidence="9">
    <location>
        <position position="1"/>
    </location>
</feature>
<keyword evidence="2" id="KW-0805">Transcription regulation</keyword>
<comment type="subcellular location">
    <subcellularLocation>
        <location evidence="1 6">Nucleus</location>
    </subcellularLocation>
</comment>